<evidence type="ECO:0000313" key="9">
    <source>
        <dbReference type="Proteomes" id="UP001291306"/>
    </source>
</evidence>
<dbReference type="Gene3D" id="2.60.40.1080">
    <property type="match status" value="2"/>
</dbReference>
<keyword evidence="3" id="KW-0732">Signal</keyword>
<feature type="domain" description="Gram-positive cocci surface proteins LPxTG" evidence="7">
    <location>
        <begin position="143"/>
        <end position="180"/>
    </location>
</feature>
<dbReference type="SUPFAM" id="SSF49373">
    <property type="entry name" value="Invasin/intimin cell-adhesion fragments"/>
    <property type="match status" value="1"/>
</dbReference>
<name>A0AAW9IEN1_CLOPF</name>
<evidence type="ECO:0000256" key="4">
    <source>
        <dbReference type="ARBA" id="ARBA00023088"/>
    </source>
</evidence>
<feature type="compositionally biased region" description="Gly residues" evidence="5">
    <location>
        <begin position="123"/>
        <end position="140"/>
    </location>
</feature>
<dbReference type="RefSeq" id="WP_322458889.1">
    <property type="nucleotide sequence ID" value="NZ_WNVC01000524.1"/>
</dbReference>
<dbReference type="Pfam" id="PF00746">
    <property type="entry name" value="Gram_pos_anchor"/>
    <property type="match status" value="1"/>
</dbReference>
<dbReference type="InterPro" id="IPR003343">
    <property type="entry name" value="Big_2"/>
</dbReference>
<dbReference type="NCBIfam" id="TIGR01167">
    <property type="entry name" value="LPXTG_anchor"/>
    <property type="match status" value="1"/>
</dbReference>
<keyword evidence="6" id="KW-0472">Membrane</keyword>
<evidence type="ECO:0000256" key="2">
    <source>
        <dbReference type="ARBA" id="ARBA00022525"/>
    </source>
</evidence>
<evidence type="ECO:0000259" key="7">
    <source>
        <dbReference type="PROSITE" id="PS50847"/>
    </source>
</evidence>
<evidence type="ECO:0000313" key="8">
    <source>
        <dbReference type="EMBL" id="MDZ5000641.1"/>
    </source>
</evidence>
<keyword evidence="1" id="KW-0134">Cell wall</keyword>
<dbReference type="AlphaFoldDB" id="A0AAW9IEN1"/>
<keyword evidence="6" id="KW-0812">Transmembrane</keyword>
<evidence type="ECO:0000256" key="3">
    <source>
        <dbReference type="ARBA" id="ARBA00022729"/>
    </source>
</evidence>
<dbReference type="PROSITE" id="PS50847">
    <property type="entry name" value="GRAM_POS_ANCHORING"/>
    <property type="match status" value="1"/>
</dbReference>
<dbReference type="SMART" id="SM00635">
    <property type="entry name" value="BID_2"/>
    <property type="match status" value="1"/>
</dbReference>
<dbReference type="InterPro" id="IPR008964">
    <property type="entry name" value="Invasin/intimin_cell_adhesion"/>
</dbReference>
<dbReference type="InterPro" id="IPR019931">
    <property type="entry name" value="LPXTG_anchor"/>
</dbReference>
<evidence type="ECO:0000256" key="5">
    <source>
        <dbReference type="SAM" id="MobiDB-lite"/>
    </source>
</evidence>
<gene>
    <name evidence="8" type="ORF">GNF79_16545</name>
</gene>
<feature type="region of interest" description="Disordered" evidence="5">
    <location>
        <begin position="120"/>
        <end position="143"/>
    </location>
</feature>
<keyword evidence="6" id="KW-1133">Transmembrane helix</keyword>
<dbReference type="Pfam" id="PF02368">
    <property type="entry name" value="Big_2"/>
    <property type="match status" value="1"/>
</dbReference>
<evidence type="ECO:0000256" key="1">
    <source>
        <dbReference type="ARBA" id="ARBA00022512"/>
    </source>
</evidence>
<keyword evidence="2" id="KW-0964">Secreted</keyword>
<organism evidence="8 9">
    <name type="scientific">Clostridium perfringens</name>
    <dbReference type="NCBI Taxonomy" id="1502"/>
    <lineage>
        <taxon>Bacteria</taxon>
        <taxon>Bacillati</taxon>
        <taxon>Bacillota</taxon>
        <taxon>Clostridia</taxon>
        <taxon>Eubacteriales</taxon>
        <taxon>Clostridiaceae</taxon>
        <taxon>Clostridium</taxon>
    </lineage>
</organism>
<evidence type="ECO:0000256" key="6">
    <source>
        <dbReference type="SAM" id="Phobius"/>
    </source>
</evidence>
<dbReference type="EMBL" id="WNVC01000524">
    <property type="protein sequence ID" value="MDZ5000641.1"/>
    <property type="molecule type" value="Genomic_DNA"/>
</dbReference>
<keyword evidence="4" id="KW-0572">Peptidoglycan-anchor</keyword>
<protein>
    <submittedName>
        <fullName evidence="8">LPXTG cell wall anchor domain-containing protein</fullName>
    </submittedName>
</protein>
<sequence>VTAIGEGKATITVTTKDGNFKATSEITVKAKEVPVVKVTGVSIDKTSAELKVNETLELKATITPADATNKEVTWSSSDERVAKVDANGKVTAIGKGKAIITVTTKDGNFKATVEITVKAEDSGNGGNTSGSGGNTSGKGGITLPSTGGNNPMYGLIVALIIVGAGAFMVLRKKKKEVKEK</sequence>
<proteinExistence type="predicted"/>
<accession>A0AAW9IEN1</accession>
<reference evidence="8" key="1">
    <citation type="submission" date="2019-11" db="EMBL/GenBank/DDBJ databases">
        <title>Characterization of Clostridium perfringens isolates from swine manure treated agricultural soils.</title>
        <authorList>
            <person name="Wushke S.T."/>
        </authorList>
    </citation>
    <scope>NUCLEOTIDE SEQUENCE</scope>
    <source>
        <strain evidence="8">X26</strain>
    </source>
</reference>
<feature type="transmembrane region" description="Helical" evidence="6">
    <location>
        <begin position="152"/>
        <end position="170"/>
    </location>
</feature>
<comment type="caution">
    <text evidence="8">The sequence shown here is derived from an EMBL/GenBank/DDBJ whole genome shotgun (WGS) entry which is preliminary data.</text>
</comment>
<feature type="non-terminal residue" evidence="8">
    <location>
        <position position="1"/>
    </location>
</feature>
<dbReference type="Proteomes" id="UP001291306">
    <property type="component" value="Unassembled WGS sequence"/>
</dbReference>